<sequence length="197" mass="23159">MFVFITALYVSVLLLIFYIVLTLRYKKFLEKKEVLAERRNKEIHIAKFISEEKKDDVKKKLAKISQIISKTEKQVEITVKKKIKVAEEQFKLKDKEVQVIEKAGKEYRVFSAGYKSALPKSEEELKQDFENLEGAIEKLESFDLFLDNIDAKKANVGVGMFYEKMSRKFNSIIKDYDLDKLKIIPIQQFKYHAFTNI</sequence>
<dbReference type="AlphaFoldDB" id="X1F4B1"/>
<feature type="transmembrane region" description="Helical" evidence="1">
    <location>
        <begin position="6"/>
        <end position="23"/>
    </location>
</feature>
<proteinExistence type="predicted"/>
<comment type="caution">
    <text evidence="2">The sequence shown here is derived from an EMBL/GenBank/DDBJ whole genome shotgun (WGS) entry which is preliminary data.</text>
</comment>
<organism evidence="2">
    <name type="scientific">marine sediment metagenome</name>
    <dbReference type="NCBI Taxonomy" id="412755"/>
    <lineage>
        <taxon>unclassified sequences</taxon>
        <taxon>metagenomes</taxon>
        <taxon>ecological metagenomes</taxon>
    </lineage>
</organism>
<gene>
    <name evidence="2" type="ORF">S03H2_05636</name>
</gene>
<keyword evidence="1" id="KW-0472">Membrane</keyword>
<dbReference type="EMBL" id="BARU01002376">
    <property type="protein sequence ID" value="GAH27410.1"/>
    <property type="molecule type" value="Genomic_DNA"/>
</dbReference>
<keyword evidence="1" id="KW-1133">Transmembrane helix</keyword>
<evidence type="ECO:0000313" key="2">
    <source>
        <dbReference type="EMBL" id="GAH27410.1"/>
    </source>
</evidence>
<protein>
    <submittedName>
        <fullName evidence="2">Uncharacterized protein</fullName>
    </submittedName>
</protein>
<reference evidence="2" key="1">
    <citation type="journal article" date="2014" name="Front. Microbiol.">
        <title>High frequency of phylogenetically diverse reductive dehalogenase-homologous genes in deep subseafloor sedimentary metagenomes.</title>
        <authorList>
            <person name="Kawai M."/>
            <person name="Futagami T."/>
            <person name="Toyoda A."/>
            <person name="Takaki Y."/>
            <person name="Nishi S."/>
            <person name="Hori S."/>
            <person name="Arai W."/>
            <person name="Tsubouchi T."/>
            <person name="Morono Y."/>
            <person name="Uchiyama I."/>
            <person name="Ito T."/>
            <person name="Fujiyama A."/>
            <person name="Inagaki F."/>
            <person name="Takami H."/>
        </authorList>
    </citation>
    <scope>NUCLEOTIDE SEQUENCE</scope>
    <source>
        <strain evidence="2">Expedition CK06-06</strain>
    </source>
</reference>
<accession>X1F4B1</accession>
<keyword evidence="1" id="KW-0812">Transmembrane</keyword>
<evidence type="ECO:0000256" key="1">
    <source>
        <dbReference type="SAM" id="Phobius"/>
    </source>
</evidence>
<feature type="non-terminal residue" evidence="2">
    <location>
        <position position="197"/>
    </location>
</feature>
<name>X1F4B1_9ZZZZ</name>